<evidence type="ECO:0000313" key="1">
    <source>
        <dbReference type="EMBL" id="KIM19651.1"/>
    </source>
</evidence>
<sequence length="438" mass="50788">MIAHAPIEIWEKILKYAISVPLFFDSDPISNHGIKRFSEYQFEAEYWQSERIRNRLRRVCKSWNIFLRVYQHRYVTLTDLHNGEVPLSALLVAIRLNFSFTRSYPASLRSIPRKFVLQDVRRLLKKIIRSASGESTDVDAPTRWSVQIIDDYEAEDISDLTVLPKIAPRLEAVIGVYASDLTVPLSITNNLVSLYMNEDYAASRACKWPISYFPHLTSLRLRPVDLEIPLDQWNLPALQHLSIDPIDPLPSTDAVAYFQRIIEVFGRQLITFYYNVDCGEFEVPNDFWSYIPRLQHIQLPHWGEEGPPANHPLKHVRVPVCSKTSADIYWTDPPAPAATSFPYWEIQSPANLRHTSPLTVQLDQPWIKITMTDFRGRRFKNRIFDLVAFYDNRGTILIDSAGLTLYEYLVFAIKTYWKGGRGTGLQRRSQTFNSEMVF</sequence>
<dbReference type="AlphaFoldDB" id="A0A0C3AK38"/>
<accession>A0A0C3AK38</accession>
<organism evidence="1 2">
    <name type="scientific">Serendipita vermifera MAFF 305830</name>
    <dbReference type="NCBI Taxonomy" id="933852"/>
    <lineage>
        <taxon>Eukaryota</taxon>
        <taxon>Fungi</taxon>
        <taxon>Dikarya</taxon>
        <taxon>Basidiomycota</taxon>
        <taxon>Agaricomycotina</taxon>
        <taxon>Agaricomycetes</taxon>
        <taxon>Sebacinales</taxon>
        <taxon>Serendipitaceae</taxon>
        <taxon>Serendipita</taxon>
    </lineage>
</organism>
<evidence type="ECO:0000313" key="2">
    <source>
        <dbReference type="Proteomes" id="UP000054097"/>
    </source>
</evidence>
<dbReference type="Proteomes" id="UP000054097">
    <property type="component" value="Unassembled WGS sequence"/>
</dbReference>
<protein>
    <recommendedName>
        <fullName evidence="3">F-box domain-containing protein</fullName>
    </recommendedName>
</protein>
<dbReference type="OrthoDB" id="10566963at2759"/>
<proteinExistence type="predicted"/>
<gene>
    <name evidence="1" type="ORF">M408DRAFT_31042</name>
</gene>
<reference evidence="2" key="2">
    <citation type="submission" date="2015-01" db="EMBL/GenBank/DDBJ databases">
        <title>Evolutionary Origins and Diversification of the Mycorrhizal Mutualists.</title>
        <authorList>
            <consortium name="DOE Joint Genome Institute"/>
            <consortium name="Mycorrhizal Genomics Consortium"/>
            <person name="Kohler A."/>
            <person name="Kuo A."/>
            <person name="Nagy L.G."/>
            <person name="Floudas D."/>
            <person name="Copeland A."/>
            <person name="Barry K.W."/>
            <person name="Cichocki N."/>
            <person name="Veneault-Fourrey C."/>
            <person name="LaButti K."/>
            <person name="Lindquist E.A."/>
            <person name="Lipzen A."/>
            <person name="Lundell T."/>
            <person name="Morin E."/>
            <person name="Murat C."/>
            <person name="Riley R."/>
            <person name="Ohm R."/>
            <person name="Sun H."/>
            <person name="Tunlid A."/>
            <person name="Henrissat B."/>
            <person name="Grigoriev I.V."/>
            <person name="Hibbett D.S."/>
            <person name="Martin F."/>
        </authorList>
    </citation>
    <scope>NUCLEOTIDE SEQUENCE [LARGE SCALE GENOMIC DNA]</scope>
    <source>
        <strain evidence="2">MAFF 305830</strain>
    </source>
</reference>
<keyword evidence="2" id="KW-1185">Reference proteome</keyword>
<evidence type="ECO:0008006" key="3">
    <source>
        <dbReference type="Google" id="ProtNLM"/>
    </source>
</evidence>
<dbReference type="HOGENOM" id="CLU_055669_0_0_1"/>
<reference evidence="1 2" key="1">
    <citation type="submission" date="2014-04" db="EMBL/GenBank/DDBJ databases">
        <authorList>
            <consortium name="DOE Joint Genome Institute"/>
            <person name="Kuo A."/>
            <person name="Zuccaro A."/>
            <person name="Kohler A."/>
            <person name="Nagy L.G."/>
            <person name="Floudas D."/>
            <person name="Copeland A."/>
            <person name="Barry K.W."/>
            <person name="Cichocki N."/>
            <person name="Veneault-Fourrey C."/>
            <person name="LaButti K."/>
            <person name="Lindquist E.A."/>
            <person name="Lipzen A."/>
            <person name="Lundell T."/>
            <person name="Morin E."/>
            <person name="Murat C."/>
            <person name="Sun H."/>
            <person name="Tunlid A."/>
            <person name="Henrissat B."/>
            <person name="Grigoriev I.V."/>
            <person name="Hibbett D.S."/>
            <person name="Martin F."/>
            <person name="Nordberg H.P."/>
            <person name="Cantor M.N."/>
            <person name="Hua S.X."/>
        </authorList>
    </citation>
    <scope>NUCLEOTIDE SEQUENCE [LARGE SCALE GENOMIC DNA]</scope>
    <source>
        <strain evidence="1 2">MAFF 305830</strain>
    </source>
</reference>
<dbReference type="EMBL" id="KN824588">
    <property type="protein sequence ID" value="KIM19651.1"/>
    <property type="molecule type" value="Genomic_DNA"/>
</dbReference>
<name>A0A0C3AK38_SERVB</name>